<dbReference type="Proteomes" id="UP000436822">
    <property type="component" value="Unassembled WGS sequence"/>
</dbReference>
<dbReference type="EMBL" id="BLJE01000005">
    <property type="protein sequence ID" value="GFE66736.1"/>
    <property type="molecule type" value="Genomic_DNA"/>
</dbReference>
<name>A0A6N6JKA0_9RHOB</name>
<dbReference type="OrthoDB" id="7871801at2"/>
<dbReference type="AlphaFoldDB" id="A0A6N6JKA0"/>
<dbReference type="RefSeq" id="WP_159810035.1">
    <property type="nucleotide sequence ID" value="NZ_BLJE01000005.1"/>
</dbReference>
<feature type="transmembrane region" description="Helical" evidence="1">
    <location>
        <begin position="30"/>
        <end position="47"/>
    </location>
</feature>
<feature type="transmembrane region" description="Helical" evidence="1">
    <location>
        <begin position="59"/>
        <end position="77"/>
    </location>
</feature>
<protein>
    <submittedName>
        <fullName evidence="2">Uncharacterized protein</fullName>
    </submittedName>
</protein>
<keyword evidence="1" id="KW-0472">Membrane</keyword>
<sequence>MTGPSRRVGTPLFLERGVYRRRRLIDAAKLLPFLAMALFLIPAWLSSGNDGAPGQTSAHLIYFFAAWLLLIAVALWLSHALHRSEGADTSEEDTPPVGPAE</sequence>
<accession>A0A6N6JKA0</accession>
<evidence type="ECO:0000313" key="3">
    <source>
        <dbReference type="Proteomes" id="UP000436822"/>
    </source>
</evidence>
<proteinExistence type="predicted"/>
<evidence type="ECO:0000313" key="2">
    <source>
        <dbReference type="EMBL" id="GFE66736.1"/>
    </source>
</evidence>
<organism evidence="2 3">
    <name type="scientific">Litoreibacter roseus</name>
    <dbReference type="NCBI Taxonomy" id="2601869"/>
    <lineage>
        <taxon>Bacteria</taxon>
        <taxon>Pseudomonadati</taxon>
        <taxon>Pseudomonadota</taxon>
        <taxon>Alphaproteobacteria</taxon>
        <taxon>Rhodobacterales</taxon>
        <taxon>Roseobacteraceae</taxon>
        <taxon>Litoreibacter</taxon>
    </lineage>
</organism>
<reference evidence="2 3" key="1">
    <citation type="submission" date="2019-12" db="EMBL/GenBank/DDBJ databases">
        <title>Litoreibacter badius sp. nov., a novel bacteriochlorophyll a-containing bacterium in the genus Litoreibacter.</title>
        <authorList>
            <person name="Kanamuro M."/>
            <person name="Takabe Y."/>
            <person name="Mori K."/>
            <person name="Takaichi S."/>
            <person name="Hanada S."/>
        </authorList>
    </citation>
    <scope>NUCLEOTIDE SEQUENCE [LARGE SCALE GENOMIC DNA]</scope>
    <source>
        <strain evidence="2 3">K6</strain>
    </source>
</reference>
<keyword evidence="3" id="KW-1185">Reference proteome</keyword>
<keyword evidence="1" id="KW-1133">Transmembrane helix</keyword>
<gene>
    <name evidence="2" type="ORF">KIN_38100</name>
</gene>
<keyword evidence="1" id="KW-0812">Transmembrane</keyword>
<evidence type="ECO:0000256" key="1">
    <source>
        <dbReference type="SAM" id="Phobius"/>
    </source>
</evidence>
<comment type="caution">
    <text evidence="2">The sequence shown here is derived from an EMBL/GenBank/DDBJ whole genome shotgun (WGS) entry which is preliminary data.</text>
</comment>